<evidence type="ECO:0000313" key="3">
    <source>
        <dbReference type="Proteomes" id="UP001187415"/>
    </source>
</evidence>
<feature type="compositionally biased region" description="Polar residues" evidence="1">
    <location>
        <begin position="560"/>
        <end position="571"/>
    </location>
</feature>
<feature type="region of interest" description="Disordered" evidence="1">
    <location>
        <begin position="538"/>
        <end position="604"/>
    </location>
</feature>
<evidence type="ECO:0000256" key="1">
    <source>
        <dbReference type="SAM" id="MobiDB-lite"/>
    </source>
</evidence>
<reference evidence="2" key="1">
    <citation type="submission" date="2023-07" db="EMBL/GenBank/DDBJ databases">
        <title>Chromosome-level Genome Assembly of Striped Snakehead (Channa striata).</title>
        <authorList>
            <person name="Liu H."/>
        </authorList>
    </citation>
    <scope>NUCLEOTIDE SEQUENCE</scope>
    <source>
        <strain evidence="2">Gz</strain>
        <tissue evidence="2">Muscle</tissue>
    </source>
</reference>
<feature type="region of interest" description="Disordered" evidence="1">
    <location>
        <begin position="219"/>
        <end position="280"/>
    </location>
</feature>
<accession>A0AA88IK87</accession>
<evidence type="ECO:0000313" key="2">
    <source>
        <dbReference type="EMBL" id="KAK2812676.1"/>
    </source>
</evidence>
<feature type="compositionally biased region" description="Basic residues" evidence="1">
    <location>
        <begin position="225"/>
        <end position="248"/>
    </location>
</feature>
<proteinExistence type="predicted"/>
<sequence>MVLEQKKRRWPFAPDEGVARRAQKRPAWESKRSDLFTAAALAPCSRDRRSEWVEKRKRRCCSNCELKPGWAQGFYDWRRVAVTPAGTPAFVRDPRCPAGSECRGDGALARVSVAVLNEMRQCGYTPWSAVHAVRRREDNLLEIRCSECGGAFGILRFSHGTGARRQRRDWLVREAVIQLCWALYCIRCAGERAAPRGGRRPIVVSASYSGITAPKVYRTIPGRSGARRRSRREARRRRRAGNPRRRERKNSGRLGQVHRVALRGVSDSRRRDPRKRRPSAAGDFAVMYAVDHLPGARRSPTLSAGSDGLGGDRRPARIDRVHRVKREVFLSRACYRLFKSVALRSPNPAYAGDASELGRVEAHTEGPCPPPRGTVEIGVRARRYFIAPLDNLVLVGAIGPGEELTPAPEASCLAGGGSCRGGGADRLLCGALKLVGAARRWDGEAGGDLSCGYSVRDYRDRDVVRALLIVFEGLLDARTVLRAAQLYVPELTAQLPYLRRWEDARQRRGRDRGSRRVAGGAERRGVVLWRRAAGRRAARRRGGVAPRAAQQRERSPVQGGLQTRGRTPTQSRRPRIRPVVRLPADRGRGRRDPYELMKRAGARA</sequence>
<dbReference type="AlphaFoldDB" id="A0AA88IK87"/>
<gene>
    <name evidence="2" type="ORF">Q5P01_000977</name>
</gene>
<comment type="caution">
    <text evidence="2">The sequence shown here is derived from an EMBL/GenBank/DDBJ whole genome shotgun (WGS) entry which is preliminary data.</text>
</comment>
<feature type="compositionally biased region" description="Basic and acidic residues" evidence="1">
    <location>
        <begin position="583"/>
        <end position="598"/>
    </location>
</feature>
<dbReference type="Proteomes" id="UP001187415">
    <property type="component" value="Unassembled WGS sequence"/>
</dbReference>
<name>A0AA88IK87_CHASR</name>
<organism evidence="2 3">
    <name type="scientific">Channa striata</name>
    <name type="common">Snakehead murrel</name>
    <name type="synonym">Ophicephalus striatus</name>
    <dbReference type="NCBI Taxonomy" id="64152"/>
    <lineage>
        <taxon>Eukaryota</taxon>
        <taxon>Metazoa</taxon>
        <taxon>Chordata</taxon>
        <taxon>Craniata</taxon>
        <taxon>Vertebrata</taxon>
        <taxon>Euteleostomi</taxon>
        <taxon>Actinopterygii</taxon>
        <taxon>Neopterygii</taxon>
        <taxon>Teleostei</taxon>
        <taxon>Neoteleostei</taxon>
        <taxon>Acanthomorphata</taxon>
        <taxon>Anabantaria</taxon>
        <taxon>Anabantiformes</taxon>
        <taxon>Channoidei</taxon>
        <taxon>Channidae</taxon>
        <taxon>Channa</taxon>
    </lineage>
</organism>
<dbReference type="EMBL" id="JAUPFM010000121">
    <property type="protein sequence ID" value="KAK2812676.1"/>
    <property type="molecule type" value="Genomic_DNA"/>
</dbReference>
<protein>
    <submittedName>
        <fullName evidence="2">Uncharacterized protein</fullName>
    </submittedName>
</protein>
<keyword evidence="3" id="KW-1185">Reference proteome</keyword>